<dbReference type="InterPro" id="IPR000726">
    <property type="entry name" value="Glyco_hydro_19_cat"/>
</dbReference>
<name>N1R3F1_AEGTA</name>
<evidence type="ECO:0000256" key="3">
    <source>
        <dbReference type="ARBA" id="ARBA00022801"/>
    </source>
</evidence>
<dbReference type="GO" id="GO:0016998">
    <property type="term" value="P:cell wall macromolecule catabolic process"/>
    <property type="evidence" value="ECO:0007669"/>
    <property type="project" value="InterPro"/>
</dbReference>
<dbReference type="PANTHER" id="PTHR22595">
    <property type="entry name" value="CHITINASE-RELATED"/>
    <property type="match status" value="1"/>
</dbReference>
<dbReference type="SUPFAM" id="SSF53955">
    <property type="entry name" value="Lysozyme-like"/>
    <property type="match status" value="1"/>
</dbReference>
<protein>
    <recommendedName>
        <fullName evidence="2">chitinase</fullName>
        <ecNumber evidence="2">3.2.1.14</ecNumber>
    </recommendedName>
</protein>
<evidence type="ECO:0000256" key="1">
    <source>
        <dbReference type="ARBA" id="ARBA00000822"/>
    </source>
</evidence>
<evidence type="ECO:0000256" key="4">
    <source>
        <dbReference type="ARBA" id="ARBA00023277"/>
    </source>
</evidence>
<feature type="domain" description="Glycoside hydrolase family 19 catalytic" evidence="7">
    <location>
        <begin position="110"/>
        <end position="163"/>
    </location>
</feature>
<dbReference type="AlphaFoldDB" id="N1R3F1"/>
<reference evidence="8" key="1">
    <citation type="submission" date="2015-06" db="UniProtKB">
        <authorList>
            <consortium name="EnsemblPlants"/>
        </authorList>
    </citation>
    <scope>IDENTIFICATION</scope>
</reference>
<dbReference type="GO" id="GO:0000272">
    <property type="term" value="P:polysaccharide catabolic process"/>
    <property type="evidence" value="ECO:0007669"/>
    <property type="project" value="UniProtKB-KW"/>
</dbReference>
<dbReference type="PANTHER" id="PTHR22595:SF140">
    <property type="entry name" value="CHITINASE 2"/>
    <property type="match status" value="1"/>
</dbReference>
<dbReference type="GO" id="GO:0008843">
    <property type="term" value="F:endochitinase activity"/>
    <property type="evidence" value="ECO:0007669"/>
    <property type="project" value="UniProtKB-EC"/>
</dbReference>
<evidence type="ECO:0000256" key="6">
    <source>
        <dbReference type="ARBA" id="ARBA00023326"/>
    </source>
</evidence>
<evidence type="ECO:0000259" key="7">
    <source>
        <dbReference type="Pfam" id="PF00182"/>
    </source>
</evidence>
<keyword evidence="3" id="KW-0378">Hydrolase</keyword>
<dbReference type="Gene3D" id="1.10.530.10">
    <property type="match status" value="1"/>
</dbReference>
<dbReference type="GO" id="GO:0050832">
    <property type="term" value="P:defense response to fungus"/>
    <property type="evidence" value="ECO:0007669"/>
    <property type="project" value="TreeGrafter"/>
</dbReference>
<evidence type="ECO:0000313" key="8">
    <source>
        <dbReference type="EnsemblPlants" id="EMT15894"/>
    </source>
</evidence>
<dbReference type="InterPro" id="IPR023346">
    <property type="entry name" value="Lysozyme-like_dom_sf"/>
</dbReference>
<dbReference type="CDD" id="cd00325">
    <property type="entry name" value="chitinase_GH19"/>
    <property type="match status" value="1"/>
</dbReference>
<dbReference type="EnsemblPlants" id="EMT15894">
    <property type="protein sequence ID" value="EMT15894"/>
    <property type="gene ID" value="F775_17415"/>
</dbReference>
<evidence type="ECO:0000256" key="5">
    <source>
        <dbReference type="ARBA" id="ARBA00023295"/>
    </source>
</evidence>
<keyword evidence="5" id="KW-0326">Glycosidase</keyword>
<dbReference type="EC" id="3.2.1.14" evidence="2"/>
<keyword evidence="6" id="KW-0624">Polysaccharide degradation</keyword>
<comment type="catalytic activity">
    <reaction evidence="1">
        <text>Random endo-hydrolysis of N-acetyl-beta-D-glucosaminide (1-&gt;4)-beta-linkages in chitin and chitodextrins.</text>
        <dbReference type="EC" id="3.2.1.14"/>
    </reaction>
</comment>
<evidence type="ECO:0000256" key="2">
    <source>
        <dbReference type="ARBA" id="ARBA00012729"/>
    </source>
</evidence>
<sequence length="180" mass="18782">MKSTTALRARRVAAIMAIGLAAALATAVNAQQCGSQAGGSTQELLRSRPDPAHLELQLRPGRARYRGGPAQQPGPSGDKPNGVVQDRVVVLDDGTSKQAGVARCDHGSVDAAGRTPGYGVIVSIINGEIECGKGQSPEVVDRIGFYKRYCDVLGVGYGSNLDCYNQRSFKNGLLAGLASQ</sequence>
<keyword evidence="4" id="KW-0119">Carbohydrate metabolism</keyword>
<accession>N1R3F1</accession>
<proteinExistence type="predicted"/>
<dbReference type="Pfam" id="PF00182">
    <property type="entry name" value="Glyco_hydro_19"/>
    <property type="match status" value="1"/>
</dbReference>
<dbReference type="GO" id="GO:0006032">
    <property type="term" value="P:chitin catabolic process"/>
    <property type="evidence" value="ECO:0007669"/>
    <property type="project" value="InterPro"/>
</dbReference>
<dbReference type="ExpressionAtlas" id="N1R3F1">
    <property type="expression patterns" value="baseline"/>
</dbReference>
<organism evidence="8">
    <name type="scientific">Aegilops tauschii</name>
    <name type="common">Tausch's goatgrass</name>
    <name type="synonym">Aegilops squarrosa</name>
    <dbReference type="NCBI Taxonomy" id="37682"/>
    <lineage>
        <taxon>Eukaryota</taxon>
        <taxon>Viridiplantae</taxon>
        <taxon>Streptophyta</taxon>
        <taxon>Embryophyta</taxon>
        <taxon>Tracheophyta</taxon>
        <taxon>Spermatophyta</taxon>
        <taxon>Magnoliopsida</taxon>
        <taxon>Liliopsida</taxon>
        <taxon>Poales</taxon>
        <taxon>Poaceae</taxon>
        <taxon>BOP clade</taxon>
        <taxon>Pooideae</taxon>
        <taxon>Triticodae</taxon>
        <taxon>Triticeae</taxon>
        <taxon>Triticinae</taxon>
        <taxon>Aegilops</taxon>
    </lineage>
</organism>